<dbReference type="InterPro" id="IPR007295">
    <property type="entry name" value="DUF402"/>
</dbReference>
<evidence type="ECO:0000313" key="3">
    <source>
        <dbReference type="Proteomes" id="UP001164803"/>
    </source>
</evidence>
<dbReference type="SUPFAM" id="SSF159234">
    <property type="entry name" value="FomD-like"/>
    <property type="match status" value="1"/>
</dbReference>
<dbReference type="Gene3D" id="2.40.380.10">
    <property type="entry name" value="FomD-like"/>
    <property type="match status" value="1"/>
</dbReference>
<sequence>MSVHTDGSIHRTWLNVRKTVSRGIYLISPKSPVLESDGTSWSSDYPVVAFFWPRSFFQVFMLLKETGTDYYCNVTLPPVIGNDVVFVDLDLDVVVTGGQAEVVDRREFDERKVAYQSEWIENAQTAATTLMSLAENRWGPFHPATALRWRALYHYQFN</sequence>
<organism evidence="2 3">
    <name type="scientific">Alicyclobacillus dauci</name>
    <dbReference type="NCBI Taxonomy" id="1475485"/>
    <lineage>
        <taxon>Bacteria</taxon>
        <taxon>Bacillati</taxon>
        <taxon>Bacillota</taxon>
        <taxon>Bacilli</taxon>
        <taxon>Bacillales</taxon>
        <taxon>Alicyclobacillaceae</taxon>
        <taxon>Alicyclobacillus</taxon>
    </lineage>
</organism>
<keyword evidence="3" id="KW-1185">Reference proteome</keyword>
<reference evidence="2" key="1">
    <citation type="submission" date="2022-08" db="EMBL/GenBank/DDBJ databases">
        <title>Alicyclobacillus dauci DSM2870, complete genome.</title>
        <authorList>
            <person name="Wang Q."/>
            <person name="Cai R."/>
            <person name="Wang Z."/>
        </authorList>
    </citation>
    <scope>NUCLEOTIDE SEQUENCE</scope>
    <source>
        <strain evidence="2">DSM 28700</strain>
    </source>
</reference>
<name>A0ABY6ZAN8_9BACL</name>
<accession>A0ABY6ZAN8</accession>
<feature type="domain" description="DUF402" evidence="1">
    <location>
        <begin position="6"/>
        <end position="136"/>
    </location>
</feature>
<gene>
    <name evidence="2" type="ORF">NZD86_20645</name>
</gene>
<dbReference type="EMBL" id="CP104064">
    <property type="protein sequence ID" value="WAH39299.1"/>
    <property type="molecule type" value="Genomic_DNA"/>
</dbReference>
<evidence type="ECO:0000313" key="2">
    <source>
        <dbReference type="EMBL" id="WAH39299.1"/>
    </source>
</evidence>
<dbReference type="InterPro" id="IPR035930">
    <property type="entry name" value="FomD-like_sf"/>
</dbReference>
<dbReference type="RefSeq" id="WP_268046986.1">
    <property type="nucleotide sequence ID" value="NZ_CP104064.1"/>
</dbReference>
<evidence type="ECO:0000259" key="1">
    <source>
        <dbReference type="Pfam" id="PF04167"/>
    </source>
</evidence>
<protein>
    <submittedName>
        <fullName evidence="2">DUF402 domain-containing protein</fullName>
    </submittedName>
</protein>
<dbReference type="Pfam" id="PF04167">
    <property type="entry name" value="DUF402"/>
    <property type="match status" value="1"/>
</dbReference>
<dbReference type="Proteomes" id="UP001164803">
    <property type="component" value="Chromosome"/>
</dbReference>
<proteinExistence type="predicted"/>